<protein>
    <submittedName>
        <fullName evidence="4">Uncharacterized protein</fullName>
    </submittedName>
</protein>
<dbReference type="EMBL" id="CAJOBD010001802">
    <property type="protein sequence ID" value="CAF3832714.1"/>
    <property type="molecule type" value="Genomic_DNA"/>
</dbReference>
<gene>
    <name evidence="3" type="ORF">FNK824_LOCUS2139</name>
    <name evidence="4" type="ORF">JBS370_LOCUS17159</name>
    <name evidence="2" type="ORF">OTI717_LOCUS3538</name>
    <name evidence="1" type="ORF">ZHD862_LOCUS17021</name>
</gene>
<organism evidence="4 5">
    <name type="scientific">Rotaria sordida</name>
    <dbReference type="NCBI Taxonomy" id="392033"/>
    <lineage>
        <taxon>Eukaryota</taxon>
        <taxon>Metazoa</taxon>
        <taxon>Spiralia</taxon>
        <taxon>Gnathifera</taxon>
        <taxon>Rotifera</taxon>
        <taxon>Eurotatoria</taxon>
        <taxon>Bdelloidea</taxon>
        <taxon>Philodinida</taxon>
        <taxon>Philodinidae</taxon>
        <taxon>Rotaria</taxon>
    </lineage>
</organism>
<dbReference type="Proteomes" id="UP000663864">
    <property type="component" value="Unassembled WGS sequence"/>
</dbReference>
<proteinExistence type="predicted"/>
<evidence type="ECO:0000313" key="5">
    <source>
        <dbReference type="Proteomes" id="UP000663836"/>
    </source>
</evidence>
<comment type="caution">
    <text evidence="4">The sequence shown here is derived from an EMBL/GenBank/DDBJ whole genome shotgun (WGS) entry which is preliminary data.</text>
</comment>
<accession>A0A819DF78</accession>
<dbReference type="Proteomes" id="UP000663836">
    <property type="component" value="Unassembled WGS sequence"/>
</dbReference>
<dbReference type="Proteomes" id="UP000663874">
    <property type="component" value="Unassembled WGS sequence"/>
</dbReference>
<dbReference type="Proteomes" id="UP000663823">
    <property type="component" value="Unassembled WGS sequence"/>
</dbReference>
<evidence type="ECO:0000313" key="2">
    <source>
        <dbReference type="EMBL" id="CAF3535568.1"/>
    </source>
</evidence>
<evidence type="ECO:0000313" key="3">
    <source>
        <dbReference type="EMBL" id="CAF3575022.1"/>
    </source>
</evidence>
<evidence type="ECO:0000313" key="4">
    <source>
        <dbReference type="EMBL" id="CAF3832714.1"/>
    </source>
</evidence>
<dbReference type="EMBL" id="CAJOBE010000125">
    <property type="protein sequence ID" value="CAF3575022.1"/>
    <property type="molecule type" value="Genomic_DNA"/>
</dbReference>
<dbReference type="EMBL" id="CAJOAX010000192">
    <property type="protein sequence ID" value="CAF3535568.1"/>
    <property type="molecule type" value="Genomic_DNA"/>
</dbReference>
<reference evidence="4" key="1">
    <citation type="submission" date="2021-02" db="EMBL/GenBank/DDBJ databases">
        <authorList>
            <person name="Nowell W R."/>
        </authorList>
    </citation>
    <scope>NUCLEOTIDE SEQUENCE</scope>
</reference>
<dbReference type="EMBL" id="CAJNOT010000828">
    <property type="protein sequence ID" value="CAF1089638.1"/>
    <property type="molecule type" value="Genomic_DNA"/>
</dbReference>
<sequence>MLNNLKRCNYLEMIMYTFLLLIFCFLPIIYGERQQTEFDNNQRMFMPHSVAAAYLLRLPIRQYQNTVLDSRIDSSPLLMSSDQNDPDEQQRTKRIYWENLAFHAADFKKPKRFK</sequence>
<evidence type="ECO:0000313" key="1">
    <source>
        <dbReference type="EMBL" id="CAF1089638.1"/>
    </source>
</evidence>
<name>A0A819DF78_9BILA</name>
<dbReference type="AlphaFoldDB" id="A0A819DF78"/>